<dbReference type="GO" id="GO:0005509">
    <property type="term" value="F:calcium ion binding"/>
    <property type="evidence" value="ECO:0007669"/>
    <property type="project" value="InterPro"/>
</dbReference>
<sequence>MSFYMPPSPTVLPAEGFDPRADAAVLRKAMKGFGTDEKSIIEVLTKRSNEQRQAIELEFKTLYGKDLIDDLKSELTGNLEKLVVALMTPLPKYIAKQLEKAMKGLGTDEETLIEIFCTMTNLELETIRHVYESMYGKSLEEELMSETSGNFRRLMVSLCNANRDESIEVDEEAAMTDAQKLLQAGELKYFGTDESTFNMILCQRSYPQLRAVFHCYEKIVGHSIEEAIKNEFSGDIKDGLLAIVESVRDKAKFFAKRLYKSMKGLGTNDNQLVRIVVTRCEVDMGDIKRAFAQEYGDTLEEFIKGDCSGDYKRCLIALIS</sequence>
<dbReference type="PRINTS" id="PR00196">
    <property type="entry name" value="ANNEXIN"/>
</dbReference>
<dbReference type="PROSITE" id="PS51897">
    <property type="entry name" value="ANNEXIN_2"/>
    <property type="match status" value="4"/>
</dbReference>
<dbReference type="GO" id="GO:0005737">
    <property type="term" value="C:cytoplasm"/>
    <property type="evidence" value="ECO:0007669"/>
    <property type="project" value="TreeGrafter"/>
</dbReference>
<accession>A0A6M2DP87</accession>
<dbReference type="Pfam" id="PF00191">
    <property type="entry name" value="Annexin"/>
    <property type="match status" value="4"/>
</dbReference>
<evidence type="ECO:0000256" key="1">
    <source>
        <dbReference type="ARBA" id="ARBA00007831"/>
    </source>
</evidence>
<dbReference type="InterPro" id="IPR018252">
    <property type="entry name" value="Annexin_repeat_CS"/>
</dbReference>
<comment type="similarity">
    <text evidence="1 6">Belongs to the annexin family.</text>
</comment>
<dbReference type="FunFam" id="1.10.220.10:FF:000002">
    <property type="entry name" value="Annexin"/>
    <property type="match status" value="1"/>
</dbReference>
<dbReference type="Gene3D" id="1.10.220.10">
    <property type="entry name" value="Annexin"/>
    <property type="match status" value="4"/>
</dbReference>
<dbReference type="GO" id="GO:0001786">
    <property type="term" value="F:phosphatidylserine binding"/>
    <property type="evidence" value="ECO:0007669"/>
    <property type="project" value="TreeGrafter"/>
</dbReference>
<dbReference type="GO" id="GO:0005886">
    <property type="term" value="C:plasma membrane"/>
    <property type="evidence" value="ECO:0007669"/>
    <property type="project" value="TreeGrafter"/>
</dbReference>
<dbReference type="AlphaFoldDB" id="A0A6M2DP87"/>
<keyword evidence="3 6" id="KW-0106">Calcium</keyword>
<dbReference type="PANTHER" id="PTHR10502">
    <property type="entry name" value="ANNEXIN"/>
    <property type="match status" value="1"/>
</dbReference>
<dbReference type="InterPro" id="IPR001464">
    <property type="entry name" value="Annexin"/>
</dbReference>
<dbReference type="InterPro" id="IPR037104">
    <property type="entry name" value="Annexin_sf"/>
</dbReference>
<evidence type="ECO:0000256" key="4">
    <source>
        <dbReference type="ARBA" id="ARBA00023216"/>
    </source>
</evidence>
<dbReference type="GO" id="GO:0012506">
    <property type="term" value="C:vesicle membrane"/>
    <property type="evidence" value="ECO:0007669"/>
    <property type="project" value="TreeGrafter"/>
</dbReference>
<name>A0A6M2DP87_XENCH</name>
<keyword evidence="4 6" id="KW-0041">Annexin</keyword>
<keyword evidence="5 6" id="KW-0111">Calcium/phospholipid-binding</keyword>
<protein>
    <recommendedName>
        <fullName evidence="6">Annexin</fullName>
    </recommendedName>
</protein>
<dbReference type="PROSITE" id="PS00223">
    <property type="entry name" value="ANNEXIN_1"/>
    <property type="match status" value="2"/>
</dbReference>
<dbReference type="EMBL" id="GIIL01002911">
    <property type="protein sequence ID" value="NOV46637.1"/>
    <property type="molecule type" value="Transcribed_RNA"/>
</dbReference>
<reference evidence="7" key="1">
    <citation type="submission" date="2020-03" db="EMBL/GenBank/DDBJ databases">
        <title>Transcriptomic Profiling of the Digestive Tract of the Rat Flea, Xenopsylla cheopis, Following Blood Feeding and Infection with Yersinia pestis.</title>
        <authorList>
            <person name="Bland D.M."/>
            <person name="Martens C.A."/>
            <person name="Virtaneva K."/>
            <person name="Kanakabandi K."/>
            <person name="Long D."/>
            <person name="Rosenke R."/>
            <person name="Saturday G.A."/>
            <person name="Hoyt F.H."/>
            <person name="Bruno D.P."/>
            <person name="Ribeiro J.M.C."/>
            <person name="Hinnebusch J."/>
        </authorList>
    </citation>
    <scope>NUCLEOTIDE SEQUENCE</scope>
</reference>
<dbReference type="GO" id="GO:0005634">
    <property type="term" value="C:nucleus"/>
    <property type="evidence" value="ECO:0007669"/>
    <property type="project" value="TreeGrafter"/>
</dbReference>
<evidence type="ECO:0000256" key="2">
    <source>
        <dbReference type="ARBA" id="ARBA00022737"/>
    </source>
</evidence>
<keyword evidence="2 6" id="KW-0677">Repeat</keyword>
<evidence type="ECO:0000256" key="3">
    <source>
        <dbReference type="ARBA" id="ARBA00022837"/>
    </source>
</evidence>
<dbReference type="PANTHER" id="PTHR10502:SF102">
    <property type="entry name" value="ANNEXIN B11"/>
    <property type="match status" value="1"/>
</dbReference>
<organism evidence="7">
    <name type="scientific">Xenopsylla cheopis</name>
    <name type="common">Oriental rat flea</name>
    <name type="synonym">Pulex cheopis</name>
    <dbReference type="NCBI Taxonomy" id="163159"/>
    <lineage>
        <taxon>Eukaryota</taxon>
        <taxon>Metazoa</taxon>
        <taxon>Ecdysozoa</taxon>
        <taxon>Arthropoda</taxon>
        <taxon>Hexapoda</taxon>
        <taxon>Insecta</taxon>
        <taxon>Pterygota</taxon>
        <taxon>Neoptera</taxon>
        <taxon>Endopterygota</taxon>
        <taxon>Siphonaptera</taxon>
        <taxon>Pulicidae</taxon>
        <taxon>Xenopsyllinae</taxon>
        <taxon>Xenopsylla</taxon>
    </lineage>
</organism>
<evidence type="ECO:0000256" key="6">
    <source>
        <dbReference type="RuleBase" id="RU003540"/>
    </source>
</evidence>
<dbReference type="SMART" id="SM00335">
    <property type="entry name" value="ANX"/>
    <property type="match status" value="4"/>
</dbReference>
<dbReference type="InterPro" id="IPR018502">
    <property type="entry name" value="Annexin_repeat"/>
</dbReference>
<dbReference type="GO" id="GO:0005544">
    <property type="term" value="F:calcium-dependent phospholipid binding"/>
    <property type="evidence" value="ECO:0007669"/>
    <property type="project" value="UniProtKB-KW"/>
</dbReference>
<evidence type="ECO:0000256" key="5">
    <source>
        <dbReference type="ARBA" id="ARBA00023302"/>
    </source>
</evidence>
<evidence type="ECO:0000313" key="7">
    <source>
        <dbReference type="EMBL" id="NOV46637.1"/>
    </source>
</evidence>
<dbReference type="SUPFAM" id="SSF47874">
    <property type="entry name" value="Annexin"/>
    <property type="match status" value="1"/>
</dbReference>
<dbReference type="FunFam" id="1.10.220.10:FF:000004">
    <property type="entry name" value="Annexin"/>
    <property type="match status" value="1"/>
</dbReference>
<dbReference type="FunFam" id="1.10.220.10:FF:000001">
    <property type="entry name" value="Annexin"/>
    <property type="match status" value="1"/>
</dbReference>
<proteinExistence type="inferred from homology"/>
<dbReference type="FunFam" id="1.10.220.10:FF:000010">
    <property type="entry name" value="Annexin"/>
    <property type="match status" value="1"/>
</dbReference>
<comment type="domain">
    <text evidence="6">A pair of annexin repeats may form one binding site for calcium and phospholipid.</text>
</comment>